<dbReference type="STRING" id="477641.MODMU_2600"/>
<evidence type="ECO:0000313" key="1">
    <source>
        <dbReference type="EMBL" id="CCH88029.1"/>
    </source>
</evidence>
<dbReference type="PATRIC" id="fig|477641.3.peg.2459"/>
<dbReference type="InterPro" id="IPR009097">
    <property type="entry name" value="Cyclic_Pdiesterase"/>
</dbReference>
<gene>
    <name evidence="1" type="ordered locus">MODMU_2600</name>
</gene>
<dbReference type="EMBL" id="FO203431">
    <property type="protein sequence ID" value="CCH88029.1"/>
    <property type="molecule type" value="Genomic_DNA"/>
</dbReference>
<sequence length="185" mass="19968">MGSAYGHPVAEDSALSGLVVLVPEAEPVVGRHRLLLDDNAARGAPAHVTVLFPFAAPSALDEPTLARVARAVGAVPAFDHAFTGTTWFGDDVLWLAPADPAPFRELTDRVSAAFPAHPPFEGRFADVVPHLTVGHRRPRPLLEAAEREVRAELPVRGRATEVALLARDTPDDRWAVRATFPLSRR</sequence>
<dbReference type="Gene3D" id="3.90.1140.10">
    <property type="entry name" value="Cyclic phosphodiesterase"/>
    <property type="match status" value="1"/>
</dbReference>
<keyword evidence="2" id="KW-1185">Reference proteome</keyword>
<dbReference type="AlphaFoldDB" id="I4EXB6"/>
<dbReference type="Pfam" id="PF13563">
    <property type="entry name" value="2_5_RNA_ligase2"/>
    <property type="match status" value="1"/>
</dbReference>
<accession>I4EXB6</accession>
<dbReference type="SUPFAM" id="SSF55144">
    <property type="entry name" value="LigT-like"/>
    <property type="match status" value="1"/>
</dbReference>
<dbReference type="KEGG" id="mmar:MODMU_2600"/>
<dbReference type="eggNOG" id="COG1514">
    <property type="taxonomic scope" value="Bacteria"/>
</dbReference>
<dbReference type="OMA" id="TLTWWSE"/>
<dbReference type="HOGENOM" id="CLU_111966_0_0_11"/>
<proteinExistence type="predicted"/>
<reference evidence="1 2" key="1">
    <citation type="journal article" date="2012" name="J. Bacteriol.">
        <title>Genome Sequence of Radiation-Resistant Modestobacter marinus Strain BC501, a Representative Actinobacterium That Thrives on Calcareous Stone Surfaces.</title>
        <authorList>
            <person name="Normand P."/>
            <person name="Gury J."/>
            <person name="Pujic P."/>
            <person name="Chouaia B."/>
            <person name="Crotti E."/>
            <person name="Brusetti L."/>
            <person name="Daffonchio D."/>
            <person name="Vacherie B."/>
            <person name="Barbe V."/>
            <person name="Medigue C."/>
            <person name="Calteau A."/>
            <person name="Ghodhbane-Gtari F."/>
            <person name="Essoussi I."/>
            <person name="Nouioui I."/>
            <person name="Abbassi-Ghozzi I."/>
            <person name="Gtari M."/>
        </authorList>
    </citation>
    <scope>NUCLEOTIDE SEQUENCE [LARGE SCALE GENOMIC DNA]</scope>
    <source>
        <strain evidence="2">BC 501</strain>
    </source>
</reference>
<evidence type="ECO:0008006" key="3">
    <source>
        <dbReference type="Google" id="ProtNLM"/>
    </source>
</evidence>
<dbReference type="Proteomes" id="UP000006461">
    <property type="component" value="Chromosome"/>
</dbReference>
<name>I4EXB6_MODI5</name>
<protein>
    <recommendedName>
        <fullName evidence="3">2'-5' RNA ligase</fullName>
    </recommendedName>
</protein>
<organism evidence="1 2">
    <name type="scientific">Modestobacter italicus (strain DSM 44449 / CECT 9708 / BC 501)</name>
    <dbReference type="NCBI Taxonomy" id="2732864"/>
    <lineage>
        <taxon>Bacteria</taxon>
        <taxon>Bacillati</taxon>
        <taxon>Actinomycetota</taxon>
        <taxon>Actinomycetes</taxon>
        <taxon>Geodermatophilales</taxon>
        <taxon>Geodermatophilaceae</taxon>
        <taxon>Modestobacter</taxon>
    </lineage>
</organism>
<evidence type="ECO:0000313" key="2">
    <source>
        <dbReference type="Proteomes" id="UP000006461"/>
    </source>
</evidence>